<dbReference type="Pfam" id="PF10266">
    <property type="entry name" value="Strumpellin"/>
    <property type="match status" value="1"/>
</dbReference>
<comment type="caution">
    <text evidence="2">The sequence shown here is derived from an EMBL/GenBank/DDBJ whole genome shotgun (WGS) entry which is preliminary data.</text>
</comment>
<name>A0A226E238_FOLCA</name>
<dbReference type="STRING" id="158441.A0A226E238"/>
<organism evidence="2 3">
    <name type="scientific">Folsomia candida</name>
    <name type="common">Springtail</name>
    <dbReference type="NCBI Taxonomy" id="158441"/>
    <lineage>
        <taxon>Eukaryota</taxon>
        <taxon>Metazoa</taxon>
        <taxon>Ecdysozoa</taxon>
        <taxon>Arthropoda</taxon>
        <taxon>Hexapoda</taxon>
        <taxon>Collembola</taxon>
        <taxon>Entomobryomorpha</taxon>
        <taxon>Isotomoidea</taxon>
        <taxon>Isotomidae</taxon>
        <taxon>Proisotominae</taxon>
        <taxon>Folsomia</taxon>
    </lineage>
</organism>
<evidence type="ECO:0000313" key="3">
    <source>
        <dbReference type="Proteomes" id="UP000198287"/>
    </source>
</evidence>
<dbReference type="OMA" id="SANHICA"/>
<dbReference type="EMBL" id="LNIX01000008">
    <property type="protein sequence ID" value="OXA51094.1"/>
    <property type="molecule type" value="Genomic_DNA"/>
</dbReference>
<evidence type="ECO:0000313" key="2">
    <source>
        <dbReference type="EMBL" id="OXA51094.1"/>
    </source>
</evidence>
<accession>A0A226E238</accession>
<comment type="similarity">
    <text evidence="1">Belongs to the strumpellin family.</text>
</comment>
<dbReference type="GO" id="GO:0030041">
    <property type="term" value="P:actin filament polymerization"/>
    <property type="evidence" value="ECO:0007669"/>
    <property type="project" value="TreeGrafter"/>
</dbReference>
<dbReference type="InterPro" id="IPR019393">
    <property type="entry name" value="WASH_strumpellin"/>
</dbReference>
<proteinExistence type="inferred from homology"/>
<gene>
    <name evidence="2" type="ORF">Fcan01_14210</name>
</gene>
<dbReference type="PANTHER" id="PTHR15691:SF6">
    <property type="entry name" value="WASH COMPLEX SUBUNIT 5"/>
    <property type="match status" value="1"/>
</dbReference>
<dbReference type="OrthoDB" id="565118at2759"/>
<keyword evidence="3" id="KW-1185">Reference proteome</keyword>
<dbReference type="GO" id="GO:0005768">
    <property type="term" value="C:endosome"/>
    <property type="evidence" value="ECO:0007669"/>
    <property type="project" value="TreeGrafter"/>
</dbReference>
<dbReference type="Proteomes" id="UP000198287">
    <property type="component" value="Unassembled WGS sequence"/>
</dbReference>
<dbReference type="AlphaFoldDB" id="A0A226E238"/>
<evidence type="ECO:0000256" key="1">
    <source>
        <dbReference type="ARBA" id="ARBA00006224"/>
    </source>
</evidence>
<dbReference type="GO" id="GO:0140285">
    <property type="term" value="P:endosome fission"/>
    <property type="evidence" value="ECO:0007669"/>
    <property type="project" value="TreeGrafter"/>
</dbReference>
<dbReference type="GO" id="GO:0071203">
    <property type="term" value="C:WASH complex"/>
    <property type="evidence" value="ECO:0007669"/>
    <property type="project" value="InterPro"/>
</dbReference>
<dbReference type="GO" id="GO:0007032">
    <property type="term" value="P:endosome organization"/>
    <property type="evidence" value="ECO:0007669"/>
    <property type="project" value="TreeGrafter"/>
</dbReference>
<reference evidence="2 3" key="1">
    <citation type="submission" date="2015-12" db="EMBL/GenBank/DDBJ databases">
        <title>The genome of Folsomia candida.</title>
        <authorList>
            <person name="Faddeeva A."/>
            <person name="Derks M.F."/>
            <person name="Anvar Y."/>
            <person name="Smit S."/>
            <person name="Van Straalen N."/>
            <person name="Roelofs D."/>
        </authorList>
    </citation>
    <scope>NUCLEOTIDE SEQUENCE [LARGE SCALE GENOMIC DNA]</scope>
    <source>
        <strain evidence="2 3">VU population</strain>
        <tissue evidence="2">Whole body</tissue>
    </source>
</reference>
<protein>
    <submittedName>
        <fullName evidence="2">WASH complex subunit strumpellin</fullName>
    </submittedName>
</protein>
<sequence length="1012" mass="115766">MSDFLADNNFCGQTILRLVSQGNAILADLLRLKETVPSIFRLEHKSDIQKYGEVLCDFSYFAGSEAFEKKLENSPSLSEVDQELRENYIELLSSFYFLFESIFKYVTELNRFIEDVHEGYYIQMSLETILYDKEGKQLLTESLFLYGVMLLLVDIHIDGVVRERMLTSFYRYAAGAFQTETHVDQVCKLFRATGYTKGKRPAGYPQDYFKRVPIDETFVQMIIGVLRSDDIYLQVGSAYPLPEQRSTAFAGQSSMLVIILFFTPMVLHSDNATMREITDKFFPDNWIVPVYMGFFINLVEGWDSFKSAKLALANTVETARVKQITGDKGPKVKLLIEETEKFLKEGLLTEENVLEKVSKVINLLRDCNVTLRWIILHCTPPTAVDGVKKMKQLRDTVLSEVKYDPEVTLKFLLNVAQLELKIKELFRKLLSEKRDRWNNYKIEANERIKELSEVFSGTKPLSRIERNDNLHRWLDTKAGQVDSLNFDEIKVSGRKLVELIRAFDEMLEFHGLESKVQVREWVTEIVACFNKMIRTGSINEDKLVTIQIVEDLGYAWGSIIDSYTPHMQKLIHNDPFAVSKLRAVFLKLSSAMDFPLMRIGQAKSNNLLVNVSSYYSEELVAYVQKVLQIIPESVFSILHKIIELQTNSIQELPTRLDKDKVKEFAQLEDRMKVSRLTHHMSALAEGILMMQTTLVGVIKIDPKKLLENGIRKELVRQVCQVLHTNLNFQLKGSGKDSELMSKLTIIAKQFDGILRSFEYIGDYVNSNGLKIFYEEFSRVLNFFTEQECNSFTKNKVLHFQSIYQSKEIPIPIQFISASPGSSSSPTNDLLDYSATTFLGRLANELISISDPKTSSFLTATSSWYDLKTHAALLTPDYFSVMEKGLGVSGLTGLDKILSFMIANHIQALTKFMRKELTEKNSVKDLLGSLEVQLSPHSRVVDYPLKKYLSWFKIIRSGSTLDCAVILQKIGQLQLLRKRIQYQLRVAASFQAKQLQNALGVVNRRFNGRGANV</sequence>
<dbReference type="GO" id="GO:0051125">
    <property type="term" value="P:regulation of actin nucleation"/>
    <property type="evidence" value="ECO:0007669"/>
    <property type="project" value="TreeGrafter"/>
</dbReference>
<dbReference type="PANTHER" id="PTHR15691">
    <property type="entry name" value="WASH COMPLEX SUBUNIT 5"/>
    <property type="match status" value="1"/>
</dbReference>